<evidence type="ECO:0000313" key="6">
    <source>
        <dbReference type="Proteomes" id="UP001166251"/>
    </source>
</evidence>
<evidence type="ECO:0000259" key="4">
    <source>
        <dbReference type="SMART" id="SM00479"/>
    </source>
</evidence>
<dbReference type="EMBL" id="JAHZSS010000004">
    <property type="protein sequence ID" value="MBW8190493.1"/>
    <property type="molecule type" value="Genomic_DNA"/>
</dbReference>
<dbReference type="CDD" id="cd06127">
    <property type="entry name" value="DEDDh"/>
    <property type="match status" value="1"/>
</dbReference>
<evidence type="ECO:0000256" key="1">
    <source>
        <dbReference type="ARBA" id="ARBA00022722"/>
    </source>
</evidence>
<dbReference type="SMART" id="SM00479">
    <property type="entry name" value="EXOIII"/>
    <property type="match status" value="1"/>
</dbReference>
<keyword evidence="3 5" id="KW-0269">Exonuclease</keyword>
<evidence type="ECO:0000256" key="2">
    <source>
        <dbReference type="ARBA" id="ARBA00022801"/>
    </source>
</evidence>
<dbReference type="Gene3D" id="3.30.420.10">
    <property type="entry name" value="Ribonuclease H-like superfamily/Ribonuclease H"/>
    <property type="match status" value="1"/>
</dbReference>
<name>A0ABS7EEZ2_9GAMM</name>
<dbReference type="SUPFAM" id="SSF53098">
    <property type="entry name" value="Ribonuclease H-like"/>
    <property type="match status" value="1"/>
</dbReference>
<evidence type="ECO:0000256" key="3">
    <source>
        <dbReference type="ARBA" id="ARBA00022839"/>
    </source>
</evidence>
<gene>
    <name evidence="5" type="ORF">K0504_05535</name>
</gene>
<feature type="domain" description="Exonuclease" evidence="4">
    <location>
        <begin position="45"/>
        <end position="218"/>
    </location>
</feature>
<evidence type="ECO:0000313" key="5">
    <source>
        <dbReference type="EMBL" id="MBW8190493.1"/>
    </source>
</evidence>
<keyword evidence="1" id="KW-0540">Nuclease</keyword>
<dbReference type="GO" id="GO:0004527">
    <property type="term" value="F:exonuclease activity"/>
    <property type="evidence" value="ECO:0007669"/>
    <property type="project" value="UniProtKB-KW"/>
</dbReference>
<sequence>MWLQLKLKRQLRKARRCLNIRPNLIIANYLAALPSDFSRPISQQPMLAADLELTGLNPKHHQIVSAGFVVMDNLTVAAGKALQRLVKIDGGVGDSATIHHLTDADLASALPLTQVLEQLLEALTGRVLVCHHAPLDTAFLQQAFQQCFGMHIPLLVIDTQTIEKRIQERAAPMVPLHRLRLHHCRANYGLPVASGHQALTDAIACAELLMAQQAHQTRVSTLGDVVQLA</sequence>
<reference evidence="5" key="1">
    <citation type="submission" date="2021-07" db="EMBL/GenBank/DDBJ databases">
        <title>Neiella marina sp. nov., isolated from the intestinal content of sea cucumber Apostichopus japonicus.</title>
        <authorList>
            <person name="Bai X."/>
        </authorList>
    </citation>
    <scope>NUCLEOTIDE SEQUENCE</scope>
    <source>
        <strain evidence="5">126</strain>
    </source>
</reference>
<dbReference type="Proteomes" id="UP001166251">
    <property type="component" value="Unassembled WGS sequence"/>
</dbReference>
<dbReference type="InterPro" id="IPR013520">
    <property type="entry name" value="Ribonucl_H"/>
</dbReference>
<dbReference type="PANTHER" id="PTHR30231">
    <property type="entry name" value="DNA POLYMERASE III SUBUNIT EPSILON"/>
    <property type="match status" value="1"/>
</dbReference>
<dbReference type="InterPro" id="IPR012337">
    <property type="entry name" value="RNaseH-like_sf"/>
</dbReference>
<dbReference type="Pfam" id="PF00929">
    <property type="entry name" value="RNase_T"/>
    <property type="match status" value="1"/>
</dbReference>
<protein>
    <submittedName>
        <fullName evidence="5">3'-5' exonuclease</fullName>
    </submittedName>
</protein>
<comment type="caution">
    <text evidence="5">The sequence shown here is derived from an EMBL/GenBank/DDBJ whole genome shotgun (WGS) entry which is preliminary data.</text>
</comment>
<organism evidence="5 6">
    <name type="scientific">Neiella holothuriorum</name>
    <dbReference type="NCBI Taxonomy" id="2870530"/>
    <lineage>
        <taxon>Bacteria</taxon>
        <taxon>Pseudomonadati</taxon>
        <taxon>Pseudomonadota</taxon>
        <taxon>Gammaproteobacteria</taxon>
        <taxon>Alteromonadales</taxon>
        <taxon>Echinimonadaceae</taxon>
        <taxon>Neiella</taxon>
    </lineage>
</organism>
<dbReference type="RefSeq" id="WP_220103177.1">
    <property type="nucleotide sequence ID" value="NZ_JAHZSS010000004.1"/>
</dbReference>
<proteinExistence type="predicted"/>
<dbReference type="InterPro" id="IPR036397">
    <property type="entry name" value="RNaseH_sf"/>
</dbReference>
<keyword evidence="2" id="KW-0378">Hydrolase</keyword>
<keyword evidence="6" id="KW-1185">Reference proteome</keyword>
<accession>A0ABS7EEZ2</accession>
<dbReference type="PANTHER" id="PTHR30231:SF4">
    <property type="entry name" value="PROTEIN NEN2"/>
    <property type="match status" value="1"/>
</dbReference>